<protein>
    <recommendedName>
        <fullName evidence="3">BED-type domain-containing protein</fullName>
    </recommendedName>
</protein>
<dbReference type="OrthoDB" id="2478469at2759"/>
<name>A0A8H3X1L5_GIGMA</name>
<keyword evidence="2" id="KW-1185">Reference proteome</keyword>
<evidence type="ECO:0000313" key="1">
    <source>
        <dbReference type="EMBL" id="KAF0388273.1"/>
    </source>
</evidence>
<comment type="caution">
    <text evidence="1">The sequence shown here is derived from an EMBL/GenBank/DDBJ whole genome shotgun (WGS) entry which is preliminary data.</text>
</comment>
<organism evidence="1 2">
    <name type="scientific">Gigaspora margarita</name>
    <dbReference type="NCBI Taxonomy" id="4874"/>
    <lineage>
        <taxon>Eukaryota</taxon>
        <taxon>Fungi</taxon>
        <taxon>Fungi incertae sedis</taxon>
        <taxon>Mucoromycota</taxon>
        <taxon>Glomeromycotina</taxon>
        <taxon>Glomeromycetes</taxon>
        <taxon>Diversisporales</taxon>
        <taxon>Gigasporaceae</taxon>
        <taxon>Gigaspora</taxon>
    </lineage>
</organism>
<dbReference type="Proteomes" id="UP000439903">
    <property type="component" value="Unassembled WGS sequence"/>
</dbReference>
<proteinExistence type="predicted"/>
<evidence type="ECO:0000313" key="2">
    <source>
        <dbReference type="Proteomes" id="UP000439903"/>
    </source>
</evidence>
<dbReference type="AlphaFoldDB" id="A0A8H3X1L5"/>
<gene>
    <name evidence="1" type="ORF">F8M41_011062</name>
</gene>
<dbReference type="EMBL" id="WTPW01002276">
    <property type="protein sequence ID" value="KAF0388273.1"/>
    <property type="molecule type" value="Genomic_DNA"/>
</dbReference>
<accession>A0A8H3X1L5</accession>
<reference evidence="1 2" key="1">
    <citation type="journal article" date="2019" name="Environ. Microbiol.">
        <title>At the nexus of three kingdoms: the genome of the mycorrhizal fungus Gigaspora margarita provides insights into plant, endobacterial and fungal interactions.</title>
        <authorList>
            <person name="Venice F."/>
            <person name="Ghignone S."/>
            <person name="Salvioli di Fossalunga A."/>
            <person name="Amselem J."/>
            <person name="Novero M."/>
            <person name="Xianan X."/>
            <person name="Sedzielewska Toro K."/>
            <person name="Morin E."/>
            <person name="Lipzen A."/>
            <person name="Grigoriev I.V."/>
            <person name="Henrissat B."/>
            <person name="Martin F.M."/>
            <person name="Bonfante P."/>
        </authorList>
    </citation>
    <scope>NUCLEOTIDE SEQUENCE [LARGE SCALE GENOMIC DNA]</scope>
    <source>
        <strain evidence="1 2">BEG34</strain>
    </source>
</reference>
<sequence>MLSEFNIRNTHEIHNYFYSNIEKTKLICNICNASCFIETCLNNLKKHFAKYHKIEYRSAIKKEEKRRTQIKEINQIRRKKNSNNLNTQNNKTSIIQIPKSVQVEDFNEDDYTSEEEIVDIIKNGQALPVIQIIKEK</sequence>
<evidence type="ECO:0008006" key="3">
    <source>
        <dbReference type="Google" id="ProtNLM"/>
    </source>
</evidence>